<name>A0ABU0YU60_9PROT</name>
<proteinExistence type="predicted"/>
<accession>A0ABU0YU60</accession>
<evidence type="ECO:0000313" key="1">
    <source>
        <dbReference type="EMBL" id="MDQ7250650.1"/>
    </source>
</evidence>
<organism evidence="1 2">
    <name type="scientific">Dongia sedimenti</name>
    <dbReference type="NCBI Taxonomy" id="3064282"/>
    <lineage>
        <taxon>Bacteria</taxon>
        <taxon>Pseudomonadati</taxon>
        <taxon>Pseudomonadota</taxon>
        <taxon>Alphaproteobacteria</taxon>
        <taxon>Rhodospirillales</taxon>
        <taxon>Dongiaceae</taxon>
        <taxon>Dongia</taxon>
    </lineage>
</organism>
<gene>
    <name evidence="1" type="ORF">Q8A70_23375</name>
</gene>
<reference evidence="2" key="1">
    <citation type="submission" date="2023-08" db="EMBL/GenBank/DDBJ databases">
        <title>Rhodospirillaceae gen. nov., a novel taxon isolated from the Yangtze River Yuezi River estuary sludge.</title>
        <authorList>
            <person name="Ruan L."/>
        </authorList>
    </citation>
    <scope>NUCLEOTIDE SEQUENCE [LARGE SCALE GENOMIC DNA]</scope>
    <source>
        <strain evidence="2">R-7</strain>
    </source>
</reference>
<dbReference type="Proteomes" id="UP001230156">
    <property type="component" value="Unassembled WGS sequence"/>
</dbReference>
<sequence length="88" mass="10037">MADKDERMDQPVIPNGLALSKLHPAAFDTHLIGIDPDYRIHVSERQDGPQLEALKQFDGGMIVRPGRKRDCPDRERLAVRFERFRAVG</sequence>
<keyword evidence="2" id="KW-1185">Reference proteome</keyword>
<evidence type="ECO:0000313" key="2">
    <source>
        <dbReference type="Proteomes" id="UP001230156"/>
    </source>
</evidence>
<protein>
    <submittedName>
        <fullName evidence="1">Uncharacterized protein</fullName>
    </submittedName>
</protein>
<dbReference type="RefSeq" id="WP_379960204.1">
    <property type="nucleotide sequence ID" value="NZ_JAUYVI010000007.1"/>
</dbReference>
<comment type="caution">
    <text evidence="1">The sequence shown here is derived from an EMBL/GenBank/DDBJ whole genome shotgun (WGS) entry which is preliminary data.</text>
</comment>
<dbReference type="EMBL" id="JAUYVI010000007">
    <property type="protein sequence ID" value="MDQ7250650.1"/>
    <property type="molecule type" value="Genomic_DNA"/>
</dbReference>